<feature type="repeat" description="ANK" evidence="4">
    <location>
        <begin position="1023"/>
        <end position="1055"/>
    </location>
</feature>
<feature type="repeat" description="ANK" evidence="4">
    <location>
        <begin position="1089"/>
        <end position="1121"/>
    </location>
</feature>
<evidence type="ECO:0000313" key="6">
    <source>
        <dbReference type="EMBL" id="CAD7700464.1"/>
    </source>
</evidence>
<evidence type="ECO:0000259" key="5">
    <source>
        <dbReference type="Pfam" id="PF00931"/>
    </source>
</evidence>
<reference evidence="6" key="1">
    <citation type="submission" date="2020-12" db="EMBL/GenBank/DDBJ databases">
        <authorList>
            <person name="Iha C."/>
        </authorList>
    </citation>
    <scope>NUCLEOTIDE SEQUENCE</scope>
</reference>
<feature type="repeat" description="ANK" evidence="4">
    <location>
        <begin position="1221"/>
        <end position="1253"/>
    </location>
</feature>
<dbReference type="SUPFAM" id="SSF52058">
    <property type="entry name" value="L domain-like"/>
    <property type="match status" value="1"/>
</dbReference>
<dbReference type="PROSITE" id="PS50088">
    <property type="entry name" value="ANK_REPEAT"/>
    <property type="match status" value="14"/>
</dbReference>
<dbReference type="Gene3D" id="3.40.50.300">
    <property type="entry name" value="P-loop containing nucleotide triphosphate hydrolases"/>
    <property type="match status" value="1"/>
</dbReference>
<feature type="repeat" description="ANK" evidence="4">
    <location>
        <begin position="1155"/>
        <end position="1187"/>
    </location>
</feature>
<dbReference type="Pfam" id="PF00931">
    <property type="entry name" value="NB-ARC"/>
    <property type="match status" value="1"/>
</dbReference>
<feature type="repeat" description="ANK" evidence="4">
    <location>
        <begin position="1287"/>
        <end position="1319"/>
    </location>
</feature>
<name>A0A8S1IYP5_9CHLO</name>
<feature type="repeat" description="ANK" evidence="4">
    <location>
        <begin position="1452"/>
        <end position="1484"/>
    </location>
</feature>
<comment type="caution">
    <text evidence="6">The sequence shown here is derived from an EMBL/GenBank/DDBJ whole genome shotgun (WGS) entry which is preliminary data.</text>
</comment>
<accession>A0A8S1IYP5</accession>
<feature type="repeat" description="ANK" evidence="4">
    <location>
        <begin position="1254"/>
        <end position="1286"/>
    </location>
</feature>
<evidence type="ECO:0000313" key="7">
    <source>
        <dbReference type="Proteomes" id="UP000708148"/>
    </source>
</evidence>
<dbReference type="PRINTS" id="PR00364">
    <property type="entry name" value="DISEASERSIST"/>
</dbReference>
<evidence type="ECO:0000256" key="4">
    <source>
        <dbReference type="PROSITE-ProRule" id="PRU00023"/>
    </source>
</evidence>
<feature type="repeat" description="ANK" evidence="4">
    <location>
        <begin position="1320"/>
        <end position="1352"/>
    </location>
</feature>
<feature type="repeat" description="ANK" evidence="4">
    <location>
        <begin position="1386"/>
        <end position="1418"/>
    </location>
</feature>
<dbReference type="SMART" id="SM00248">
    <property type="entry name" value="ANK"/>
    <property type="match status" value="15"/>
</dbReference>
<protein>
    <recommendedName>
        <fullName evidence="5">NB-ARC domain-containing protein</fullName>
    </recommendedName>
</protein>
<dbReference type="PRINTS" id="PR01415">
    <property type="entry name" value="ANKYRIN"/>
</dbReference>
<dbReference type="Gene3D" id="1.10.10.10">
    <property type="entry name" value="Winged helix-like DNA-binding domain superfamily/Winged helix DNA-binding domain"/>
    <property type="match status" value="1"/>
</dbReference>
<dbReference type="Proteomes" id="UP000708148">
    <property type="component" value="Unassembled WGS sequence"/>
</dbReference>
<dbReference type="InterPro" id="IPR002110">
    <property type="entry name" value="Ankyrin_rpt"/>
</dbReference>
<feature type="repeat" description="ANK" evidence="4">
    <location>
        <begin position="1353"/>
        <end position="1385"/>
    </location>
</feature>
<feature type="domain" description="NB-ARC" evidence="5">
    <location>
        <begin position="332"/>
        <end position="493"/>
    </location>
</feature>
<evidence type="ECO:0000256" key="1">
    <source>
        <dbReference type="ARBA" id="ARBA00004430"/>
    </source>
</evidence>
<dbReference type="GO" id="GO:0043531">
    <property type="term" value="F:ADP binding"/>
    <property type="evidence" value="ECO:0007669"/>
    <property type="project" value="InterPro"/>
</dbReference>
<comment type="subcellular location">
    <subcellularLocation>
        <location evidence="1">Cytoplasm</location>
        <location evidence="1">Cytoskeleton</location>
        <location evidence="1">Cilium axoneme</location>
    </subcellularLocation>
</comment>
<dbReference type="InterPro" id="IPR042197">
    <property type="entry name" value="Apaf_helical"/>
</dbReference>
<keyword evidence="7" id="KW-1185">Reference proteome</keyword>
<dbReference type="Gene3D" id="1.25.40.20">
    <property type="entry name" value="Ankyrin repeat-containing domain"/>
    <property type="match status" value="3"/>
</dbReference>
<organism evidence="6 7">
    <name type="scientific">Ostreobium quekettii</name>
    <dbReference type="NCBI Taxonomy" id="121088"/>
    <lineage>
        <taxon>Eukaryota</taxon>
        <taxon>Viridiplantae</taxon>
        <taxon>Chlorophyta</taxon>
        <taxon>core chlorophytes</taxon>
        <taxon>Ulvophyceae</taxon>
        <taxon>TCBD clade</taxon>
        <taxon>Bryopsidales</taxon>
        <taxon>Ostreobineae</taxon>
        <taxon>Ostreobiaceae</taxon>
        <taxon>Ostreobium</taxon>
    </lineage>
</organism>
<dbReference type="PANTHER" id="PTHR24198">
    <property type="entry name" value="ANKYRIN REPEAT AND PROTEIN KINASE DOMAIN-CONTAINING PROTEIN"/>
    <property type="match status" value="1"/>
</dbReference>
<dbReference type="GO" id="GO:0005930">
    <property type="term" value="C:axoneme"/>
    <property type="evidence" value="ECO:0007669"/>
    <property type="project" value="UniProtKB-SubCell"/>
</dbReference>
<feature type="repeat" description="ANK" evidence="4">
    <location>
        <begin position="1122"/>
        <end position="1154"/>
    </location>
</feature>
<dbReference type="Gene3D" id="1.10.8.430">
    <property type="entry name" value="Helical domain of apoptotic protease-activating factors"/>
    <property type="match status" value="1"/>
</dbReference>
<feature type="repeat" description="ANK" evidence="4">
    <location>
        <begin position="1056"/>
        <end position="1088"/>
    </location>
</feature>
<dbReference type="SUPFAM" id="SSF52540">
    <property type="entry name" value="P-loop containing nucleoside triphosphate hydrolases"/>
    <property type="match status" value="1"/>
</dbReference>
<feature type="repeat" description="ANK" evidence="4">
    <location>
        <begin position="1188"/>
        <end position="1220"/>
    </location>
</feature>
<dbReference type="PROSITE" id="PS50297">
    <property type="entry name" value="ANK_REP_REGION"/>
    <property type="match status" value="13"/>
</dbReference>
<dbReference type="Pfam" id="PF00023">
    <property type="entry name" value="Ank"/>
    <property type="match status" value="2"/>
</dbReference>
<proteinExistence type="predicted"/>
<evidence type="ECO:0000256" key="2">
    <source>
        <dbReference type="ARBA" id="ARBA00022737"/>
    </source>
</evidence>
<sequence length="1516" mass="164670">MATNQISPESLSVLLAPVANRAQRWSQNSGRWKDVFLLVLVDLWWIRAGHDEACPRERKAWHRGKHIVLMRGATVVDYSPGECEWMVKHGMGQEKFRVDSREVAARWATALQRRVLSWPDMLRGVGAGGDRTVGAVSEERVKLGFFDQPNLDAARALVSKATVAVGVLETAAQFTQEVGGAVPLVGAALQWLGFVLEVVAREGEEMGSTASAHSRLVVVGERIMEDLWRAFQENDEGYMSVLADFMQFIEGAARALEQFESKTKIQRLGDAFWQTSTGPLSVLQVVDECERRLNSVQTDRTHRKVDLILKLVQPQSGKLSVIPTAPDAVALEAQVAAVRDKLLSPGTKYVALTGMGGIGKTTLARAVVNDRQVQSSFSAIGFVIVSQNPNILVCQKRISEAFIDPKERVEFTSEEDGTLHLQAALKDKILLLVLDDLWEEDDLRQLDVVSANSRLLITTRIDAVANCVNANGYDMMPLDAEESHKLFCKCAFDGGKPSKWQEQYVRDIVRECDGLPLALEVMGREVSTYKEAESAGSTRLEKKKWGRAVKELMGQGIIRSKVFDRVFCLSFNSLDQQHQSALLDLAMLSEDHYARESDLVELQVSSGSCEDEDVARDVLRALESKSLVMRTGADLVEISEYQSCRAVHYHLHDVIRDSALKMMEEAPFVERNRLVYSQLRGAVHSNVEFSCTRFSASRSTKEGQSWDLQSLNMPKLQTVLLRGARIFELPASILVPQLVVLDLSFAGVTKLPQQICYLSSAKLLRVDGCDRLEGLPEEMGRMGELEVLSMRGCRSVYDLPNSVCHLSNLTKFLLPHCGILHFFPTEVPKLQSLTVLDLSRSFGLKRLPPSLGELASLTALNLGGCWQLAQLPASIGCLEQLEVLILHACTSLPEIPEMVTLLTNLEELDCQHCPNIMRLPDGIADGCPMLRILRLQGNKLDFPTFVESLDSLEVLGLPVSCKIPDTFDAQFPDVKVERETTMECSFNNEEVGDTPLHWAAAQGLKEMTKWSLKEIDADCQDHKGNTPLCAAVRGGQVAIVNVLVNHGASIDLADKNGTTPLCLAASLGQLAIAEVLLDRHASIEQPDKYGALPLSVAASQGHTTVAEMLLCRGASIDLPDRYGETPLCAATRAGQTATAQVLLSQGASIKLCGKNGDTPLCAAVRGGHTSTVEMLLNQGAVADQFGRYGETSLYVAACRGFTHIAEILLNRGASVDLHGRYDETPLCVAVRGGHTATAEMLLSRGASAELFDKYGESPLCVASSIGKATIARMLSLQGASMEPLDKGGEAPLCVAAYRGQTDVVEALLDEGSQIDMPDKDGETPLCAAARGGRTETAEMLLDRGASIHMLGRYGETPLCAAACCGQMEVAEMLINRGSSIDLCGRHGETPLCAAARGGRTDIVEMLINRGASIDLFGRIGVAPLCVAARRGHTATAETILSKGASIDLPDKKGRTALSWAAERGLSAVVELLLKHGADARAADEGGRTPTSWARTGGHAALAGQLEAAEKLQNMAR</sequence>
<dbReference type="InterPro" id="IPR036770">
    <property type="entry name" value="Ankyrin_rpt-contain_sf"/>
</dbReference>
<keyword evidence="2" id="KW-0677">Repeat</keyword>
<evidence type="ECO:0000256" key="3">
    <source>
        <dbReference type="ARBA" id="ARBA00023043"/>
    </source>
</evidence>
<feature type="repeat" description="ANK" evidence="4">
    <location>
        <begin position="1419"/>
        <end position="1451"/>
    </location>
</feature>
<keyword evidence="3 4" id="KW-0040">ANK repeat</keyword>
<dbReference type="OrthoDB" id="195446at2759"/>
<dbReference type="InterPro" id="IPR027417">
    <property type="entry name" value="P-loop_NTPase"/>
</dbReference>
<dbReference type="Gene3D" id="3.80.10.10">
    <property type="entry name" value="Ribonuclease Inhibitor"/>
    <property type="match status" value="1"/>
</dbReference>
<dbReference type="InterPro" id="IPR036388">
    <property type="entry name" value="WH-like_DNA-bd_sf"/>
</dbReference>
<dbReference type="Pfam" id="PF12796">
    <property type="entry name" value="Ank_2"/>
    <property type="match status" value="5"/>
</dbReference>
<dbReference type="EMBL" id="CAJHUC010001272">
    <property type="protein sequence ID" value="CAD7700464.1"/>
    <property type="molecule type" value="Genomic_DNA"/>
</dbReference>
<dbReference type="SUPFAM" id="SSF48403">
    <property type="entry name" value="Ankyrin repeat"/>
    <property type="match status" value="2"/>
</dbReference>
<dbReference type="InterPro" id="IPR032675">
    <property type="entry name" value="LRR_dom_sf"/>
</dbReference>
<dbReference type="PANTHER" id="PTHR24198:SF165">
    <property type="entry name" value="ANKYRIN REPEAT-CONTAINING PROTEIN-RELATED"/>
    <property type="match status" value="1"/>
</dbReference>
<gene>
    <name evidence="6" type="ORF">OSTQU699_LOCUS5823</name>
</gene>
<dbReference type="InterPro" id="IPR002182">
    <property type="entry name" value="NB-ARC"/>
</dbReference>